<protein>
    <submittedName>
        <fullName evidence="1">ORF1321</fullName>
    </submittedName>
</protein>
<proteinExistence type="predicted"/>
<reference evidence="1" key="1">
    <citation type="journal article" date="2018" name="Aquaculture">
        <title>Complete genome sequence of a white spot syndrome virus associated with a disease incursion in Australia.</title>
        <authorList>
            <person name="Oakey J."/>
            <person name="Smith C.S."/>
        </authorList>
    </citation>
    <scope>NUCLEOTIDE SEQUENCE [LARGE SCALE GENOMIC DNA]</scope>
    <source>
        <strain evidence="1">WSSV-AU</strain>
    </source>
</reference>
<sequence>MFLLYTLKIIIMEARLAELFKDGEISSRVTNVLDTRSSDTATASMAGVDLYGGHIKPYGETVFNNKMQGNRGKIRALINEKAAATLPMSEDNISAWVTEVAADVFPDPKSALTFLYRTRASMRLHGTY</sequence>
<accession>A0A2D3I580</accession>
<name>A0A2D3I580_9VIRU</name>
<dbReference type="EMBL" id="MF768985">
    <property type="protein sequence ID" value="ATU83545.1"/>
    <property type="molecule type" value="Genomic_DNA"/>
</dbReference>
<dbReference type="Proteomes" id="UP000267516">
    <property type="component" value="Segment"/>
</dbReference>
<evidence type="ECO:0000313" key="1">
    <source>
        <dbReference type="EMBL" id="ATU83545.1"/>
    </source>
</evidence>
<organism evidence="1">
    <name type="scientific">White spot syndrome virus</name>
    <dbReference type="NCBI Taxonomy" id="342409"/>
    <lineage>
        <taxon>Viruses</taxon>
        <taxon>Viruses incertae sedis</taxon>
        <taxon>Naldaviricetes</taxon>
        <taxon>Nimaviridae</taxon>
        <taxon>Whispovirus</taxon>
    </lineage>
</organism>